<sequence>MVCEKQLKPVAYFERRERELNRFFDPGEFVSPLLEYKNKR</sequence>
<dbReference type="EMBL" id="CAADRN010000301">
    <property type="protein sequence ID" value="VFU17679.1"/>
    <property type="molecule type" value="Genomic_DNA"/>
</dbReference>
<evidence type="ECO:0000313" key="1">
    <source>
        <dbReference type="EMBL" id="VFU17679.1"/>
    </source>
</evidence>
<proteinExistence type="predicted"/>
<name>A0A485M5B0_9ZZZZ</name>
<dbReference type="AlphaFoldDB" id="A0A485M5B0"/>
<accession>A0A485M5B0</accession>
<reference evidence="1" key="1">
    <citation type="submission" date="2019-03" db="EMBL/GenBank/DDBJ databases">
        <authorList>
            <person name="Hao L."/>
        </authorList>
    </citation>
    <scope>NUCLEOTIDE SEQUENCE</scope>
</reference>
<gene>
    <name evidence="1" type="ORF">SCFA_370002</name>
</gene>
<protein>
    <submittedName>
        <fullName evidence="1">Uncharacterized protein</fullName>
    </submittedName>
</protein>
<organism evidence="1">
    <name type="scientific">anaerobic digester metagenome</name>
    <dbReference type="NCBI Taxonomy" id="1263854"/>
    <lineage>
        <taxon>unclassified sequences</taxon>
        <taxon>metagenomes</taxon>
        <taxon>ecological metagenomes</taxon>
    </lineage>
</organism>